<accession>A0AAV0X854</accession>
<sequence length="72" mass="7939">MPIVRPTVNTIMAGKRVTEKRPALRRRENIPSIPTYALDGSGGSRSTNGISGVVALNNVSNGRRRCMRLFRD</sequence>
<name>A0AAV0X854_9HEMI</name>
<evidence type="ECO:0000313" key="1">
    <source>
        <dbReference type="EMBL" id="CAI6363891.1"/>
    </source>
</evidence>
<gene>
    <name evidence="1" type="ORF">MEUPH1_LOCUS18779</name>
</gene>
<proteinExistence type="predicted"/>
<keyword evidence="2" id="KW-1185">Reference proteome</keyword>
<dbReference type="AlphaFoldDB" id="A0AAV0X854"/>
<evidence type="ECO:0000313" key="2">
    <source>
        <dbReference type="Proteomes" id="UP001160148"/>
    </source>
</evidence>
<dbReference type="Proteomes" id="UP001160148">
    <property type="component" value="Unassembled WGS sequence"/>
</dbReference>
<comment type="caution">
    <text evidence="1">The sequence shown here is derived from an EMBL/GenBank/DDBJ whole genome shotgun (WGS) entry which is preliminary data.</text>
</comment>
<dbReference type="EMBL" id="CARXXK010000003">
    <property type="protein sequence ID" value="CAI6363891.1"/>
    <property type="molecule type" value="Genomic_DNA"/>
</dbReference>
<protein>
    <submittedName>
        <fullName evidence="1">Uncharacterized protein</fullName>
    </submittedName>
</protein>
<reference evidence="1 2" key="1">
    <citation type="submission" date="2023-01" db="EMBL/GenBank/DDBJ databases">
        <authorList>
            <person name="Whitehead M."/>
        </authorList>
    </citation>
    <scope>NUCLEOTIDE SEQUENCE [LARGE SCALE GENOMIC DNA]</scope>
</reference>
<organism evidence="1 2">
    <name type="scientific">Macrosiphum euphorbiae</name>
    <name type="common">potato aphid</name>
    <dbReference type="NCBI Taxonomy" id="13131"/>
    <lineage>
        <taxon>Eukaryota</taxon>
        <taxon>Metazoa</taxon>
        <taxon>Ecdysozoa</taxon>
        <taxon>Arthropoda</taxon>
        <taxon>Hexapoda</taxon>
        <taxon>Insecta</taxon>
        <taxon>Pterygota</taxon>
        <taxon>Neoptera</taxon>
        <taxon>Paraneoptera</taxon>
        <taxon>Hemiptera</taxon>
        <taxon>Sternorrhyncha</taxon>
        <taxon>Aphidomorpha</taxon>
        <taxon>Aphidoidea</taxon>
        <taxon>Aphididae</taxon>
        <taxon>Macrosiphini</taxon>
        <taxon>Macrosiphum</taxon>
    </lineage>
</organism>